<dbReference type="InterPro" id="IPR036291">
    <property type="entry name" value="NAD(P)-bd_dom_sf"/>
</dbReference>
<dbReference type="InterPro" id="IPR013118">
    <property type="entry name" value="Mannitol_DH_C"/>
</dbReference>
<dbReference type="AlphaFoldDB" id="A0A975F246"/>
<proteinExistence type="predicted"/>
<dbReference type="RefSeq" id="WP_210119732.1">
    <property type="nucleotide sequence ID" value="NZ_CP054142.1"/>
</dbReference>
<evidence type="ECO:0000259" key="3">
    <source>
        <dbReference type="Pfam" id="PF08125"/>
    </source>
</evidence>
<dbReference type="PANTHER" id="PTHR43362">
    <property type="entry name" value="MANNITOL DEHYDROGENASE DSF1-RELATED"/>
    <property type="match status" value="1"/>
</dbReference>
<evidence type="ECO:0000313" key="4">
    <source>
        <dbReference type="EMBL" id="QTQ12997.1"/>
    </source>
</evidence>
<dbReference type="KEGG" id="tpav:HRQ91_00175"/>
<dbReference type="InterPro" id="IPR013328">
    <property type="entry name" value="6PGD_dom2"/>
</dbReference>
<dbReference type="Pfam" id="PF08125">
    <property type="entry name" value="Mannitol_dh_C"/>
    <property type="match status" value="1"/>
</dbReference>
<accession>A0A975F246</accession>
<protein>
    <submittedName>
        <fullName evidence="4">Mannitol dehydrogenase family protein</fullName>
    </submittedName>
</protein>
<dbReference type="Gene3D" id="1.10.1040.10">
    <property type="entry name" value="N-(1-d-carboxylethyl)-l-norvaline Dehydrogenase, domain 2"/>
    <property type="match status" value="1"/>
</dbReference>
<keyword evidence="5" id="KW-1185">Reference proteome</keyword>
<evidence type="ECO:0000256" key="1">
    <source>
        <dbReference type="ARBA" id="ARBA00023002"/>
    </source>
</evidence>
<dbReference type="SUPFAM" id="SSF48179">
    <property type="entry name" value="6-phosphogluconate dehydrogenase C-terminal domain-like"/>
    <property type="match status" value="1"/>
</dbReference>
<sequence>MELTLKGIKNNGEWQKAEIELPAYDVRKIIEKTIEAPRWVHFGIGNIFRIFIGGIADSLLEQGELDRGLTCVESFDYDIVDKICIPFDNLALSVILNGDGTQDKRVLGSFAEVVKAKSDDKKAWNRLKEIFSSKDLQIISFTITEKGYQLRKTNGDLFKISEDDIANGPEKVIGTMAIVTAMLFERFLKNAAPIALVSMDNCSQNGIKLREPIIEIAYEWFKRGFVTEEFVAYVKDDKKVSFPWTMIDKITPRPSKKVADTLEALGVKNMQPVITLKKTYIAPFVNAENPQYLVVEDNFPNGRPRFETAGIYMVDRDTVNKSERMKVSACLNPIHTALGPYGCMLGYDLFSDEIRDPDMHKLAEIIGYKEGMDVTPDPVVLSPKDFLDECMNNRFPNPYLGDTCLRLCTDVSQGLGVRFGVTINSYVKKYGDAKKLIGIPIAIAGWLRYLLGVDDKGDSYELAPDPMAEECIKRISSIKVGRPETMKDQLKWILSNKNLFLANLYETGIGEKIEEIFKEEISGLGAVRATVRKYLT</sequence>
<feature type="domain" description="Mannitol dehydrogenase C-terminal" evidence="3">
    <location>
        <begin position="320"/>
        <end position="500"/>
    </location>
</feature>
<dbReference type="InterPro" id="IPR050988">
    <property type="entry name" value="Mannitol_DH/Oxidoreductase"/>
</dbReference>
<dbReference type="Pfam" id="PF01232">
    <property type="entry name" value="Mannitol_dh"/>
    <property type="match status" value="1"/>
</dbReference>
<keyword evidence="1" id="KW-0560">Oxidoreductase</keyword>
<name>A0A975F246_9SPIR</name>
<dbReference type="PANTHER" id="PTHR43362:SF1">
    <property type="entry name" value="MANNITOL DEHYDROGENASE 2-RELATED"/>
    <property type="match status" value="1"/>
</dbReference>
<dbReference type="GO" id="GO:0016616">
    <property type="term" value="F:oxidoreductase activity, acting on the CH-OH group of donors, NAD or NADP as acceptor"/>
    <property type="evidence" value="ECO:0007669"/>
    <property type="project" value="TreeGrafter"/>
</dbReference>
<dbReference type="InterPro" id="IPR013131">
    <property type="entry name" value="Mannitol_DH_N"/>
</dbReference>
<gene>
    <name evidence="4" type="ORF">HRQ91_00175</name>
</gene>
<dbReference type="SUPFAM" id="SSF51735">
    <property type="entry name" value="NAD(P)-binding Rossmann-fold domains"/>
    <property type="match status" value="1"/>
</dbReference>
<evidence type="ECO:0000313" key="5">
    <source>
        <dbReference type="Proteomes" id="UP000671908"/>
    </source>
</evidence>
<dbReference type="Proteomes" id="UP000671908">
    <property type="component" value="Chromosome"/>
</dbReference>
<reference evidence="4 5" key="1">
    <citation type="journal article" date="2021" name="Microbiol. Resour. Announc.">
        <title>Complete Genome Sequences of Three Human Oral Treponema parvum Isolates.</title>
        <authorList>
            <person name="Zeng H."/>
            <person name="Watt R.M."/>
        </authorList>
    </citation>
    <scope>NUCLEOTIDE SEQUENCE [LARGE SCALE GENOMIC DNA]</scope>
    <source>
        <strain evidence="4 5">ATCC 700770</strain>
    </source>
</reference>
<dbReference type="InterPro" id="IPR008927">
    <property type="entry name" value="6-PGluconate_DH-like_C_sf"/>
</dbReference>
<dbReference type="EMBL" id="CP054142">
    <property type="protein sequence ID" value="QTQ12997.1"/>
    <property type="molecule type" value="Genomic_DNA"/>
</dbReference>
<organism evidence="4 5">
    <name type="scientific">Treponema parvum</name>
    <dbReference type="NCBI Taxonomy" id="138851"/>
    <lineage>
        <taxon>Bacteria</taxon>
        <taxon>Pseudomonadati</taxon>
        <taxon>Spirochaetota</taxon>
        <taxon>Spirochaetia</taxon>
        <taxon>Spirochaetales</taxon>
        <taxon>Treponemataceae</taxon>
        <taxon>Treponema</taxon>
    </lineage>
</organism>
<feature type="domain" description="Mannitol dehydrogenase N-terminal" evidence="2">
    <location>
        <begin position="38"/>
        <end position="306"/>
    </location>
</feature>
<dbReference type="Gene3D" id="3.40.50.720">
    <property type="entry name" value="NAD(P)-binding Rossmann-like Domain"/>
    <property type="match status" value="1"/>
</dbReference>
<evidence type="ECO:0000259" key="2">
    <source>
        <dbReference type="Pfam" id="PF01232"/>
    </source>
</evidence>